<protein>
    <submittedName>
        <fullName evidence="2">Uncharacterized protein</fullName>
    </submittedName>
</protein>
<gene>
    <name evidence="2" type="ORF">PSSU_1264</name>
</gene>
<dbReference type="AlphaFoldDB" id="A0A261ERF3"/>
<dbReference type="Proteomes" id="UP000216454">
    <property type="component" value="Unassembled WGS sequence"/>
</dbReference>
<comment type="caution">
    <text evidence="2">The sequence shown here is derived from an EMBL/GenBank/DDBJ whole genome shotgun (WGS) entry which is preliminary data.</text>
</comment>
<proteinExistence type="predicted"/>
<sequence length="142" mass="15046">MSVLFTATAIIIAIVAILCSIVSIALGVNLKITDRKFNLIVGGCGLMSIIVSFFAAQMLAVAEDPDAGLVIGSVLAQLLAIAGCVVMVHTDLAAVKAAKEEANRPMTYEEFQQHQAQEAQRTAAASDPAYAAYLQQHNQDVR</sequence>
<keyword evidence="1" id="KW-1133">Transmembrane helix</keyword>
<accession>A0A261ERF3</accession>
<evidence type="ECO:0000313" key="2">
    <source>
        <dbReference type="EMBL" id="OZG49440.1"/>
    </source>
</evidence>
<evidence type="ECO:0000256" key="1">
    <source>
        <dbReference type="SAM" id="Phobius"/>
    </source>
</evidence>
<name>A0A261ERF3_9BIFI</name>
<reference evidence="2 3" key="1">
    <citation type="journal article" date="2017" name="BMC Genomics">
        <title>Comparative genomic and phylogenomic analyses of the Bifidobacteriaceae family.</title>
        <authorList>
            <person name="Lugli G.A."/>
            <person name="Milani C."/>
            <person name="Turroni F."/>
            <person name="Duranti S."/>
            <person name="Mancabelli L."/>
            <person name="Mangifesta M."/>
            <person name="Ferrario C."/>
            <person name="Modesto M."/>
            <person name="Mattarelli P."/>
            <person name="Jiri K."/>
            <person name="van Sinderen D."/>
            <person name="Ventura M."/>
        </authorList>
    </citation>
    <scope>NUCLEOTIDE SEQUENCE [LARGE SCALE GENOMIC DNA]</scope>
    <source>
        <strain evidence="2 3">DSM 24744</strain>
    </source>
</reference>
<dbReference type="EMBL" id="MWWQ01000014">
    <property type="protein sequence ID" value="OZG49440.1"/>
    <property type="molecule type" value="Genomic_DNA"/>
</dbReference>
<evidence type="ECO:0000313" key="3">
    <source>
        <dbReference type="Proteomes" id="UP000216454"/>
    </source>
</evidence>
<organism evidence="2 3">
    <name type="scientific">Pseudoscardovia suis</name>
    <dbReference type="NCBI Taxonomy" id="987063"/>
    <lineage>
        <taxon>Bacteria</taxon>
        <taxon>Bacillati</taxon>
        <taxon>Actinomycetota</taxon>
        <taxon>Actinomycetes</taxon>
        <taxon>Bifidobacteriales</taxon>
        <taxon>Bifidobacteriaceae</taxon>
        <taxon>Pseudoscardovia</taxon>
    </lineage>
</organism>
<feature type="transmembrane region" description="Helical" evidence="1">
    <location>
        <begin position="37"/>
        <end position="61"/>
    </location>
</feature>
<keyword evidence="1" id="KW-0472">Membrane</keyword>
<feature type="transmembrane region" description="Helical" evidence="1">
    <location>
        <begin position="6"/>
        <end position="30"/>
    </location>
</feature>
<feature type="transmembrane region" description="Helical" evidence="1">
    <location>
        <begin position="67"/>
        <end position="88"/>
    </location>
</feature>
<keyword evidence="3" id="KW-1185">Reference proteome</keyword>
<keyword evidence="1" id="KW-0812">Transmembrane</keyword>
<dbReference type="RefSeq" id="WP_094691598.1">
    <property type="nucleotide sequence ID" value="NZ_MWWQ01000014.1"/>
</dbReference>